<evidence type="ECO:0000256" key="1">
    <source>
        <dbReference type="ARBA" id="ARBA00004141"/>
    </source>
</evidence>
<organism evidence="7 8">
    <name type="scientific">Salix brachista</name>
    <dbReference type="NCBI Taxonomy" id="2182728"/>
    <lineage>
        <taxon>Eukaryota</taxon>
        <taxon>Viridiplantae</taxon>
        <taxon>Streptophyta</taxon>
        <taxon>Embryophyta</taxon>
        <taxon>Tracheophyta</taxon>
        <taxon>Spermatophyta</taxon>
        <taxon>Magnoliopsida</taxon>
        <taxon>eudicotyledons</taxon>
        <taxon>Gunneridae</taxon>
        <taxon>Pentapetalae</taxon>
        <taxon>rosids</taxon>
        <taxon>fabids</taxon>
        <taxon>Malpighiales</taxon>
        <taxon>Salicaceae</taxon>
        <taxon>Saliceae</taxon>
        <taxon>Salix</taxon>
    </lineage>
</organism>
<gene>
    <name evidence="7" type="ORF">DKX38_029590</name>
</gene>
<protein>
    <submittedName>
        <fullName evidence="7">Uncharacterized protein</fullName>
    </submittedName>
</protein>
<comment type="caution">
    <text evidence="7">The sequence shown here is derived from an EMBL/GenBank/DDBJ whole genome shotgun (WGS) entry which is preliminary data.</text>
</comment>
<evidence type="ECO:0000256" key="6">
    <source>
        <dbReference type="SAM" id="Phobius"/>
    </source>
</evidence>
<reference evidence="8" key="1">
    <citation type="journal article" date="2019" name="Gigascience">
        <title>De novo genome assembly of the endangered Acer yangbiense, a plant species with extremely small populations endemic to Yunnan Province, China.</title>
        <authorList>
            <person name="Yang J."/>
            <person name="Wariss H.M."/>
            <person name="Tao L."/>
            <person name="Zhang R."/>
            <person name="Yun Q."/>
            <person name="Hollingsworth P."/>
            <person name="Dao Z."/>
            <person name="Luo G."/>
            <person name="Guo H."/>
            <person name="Ma Y."/>
            <person name="Sun W."/>
        </authorList>
    </citation>
    <scope>NUCLEOTIDE SEQUENCE [LARGE SCALE GENOMIC DNA]</scope>
    <source>
        <strain evidence="8">cv. br00</strain>
    </source>
</reference>
<dbReference type="EMBL" id="VDCV01000019">
    <property type="protein sequence ID" value="KAB5512562.1"/>
    <property type="molecule type" value="Genomic_DNA"/>
</dbReference>
<keyword evidence="5 6" id="KW-0472">Membrane</keyword>
<feature type="transmembrane region" description="Helical" evidence="6">
    <location>
        <begin position="66"/>
        <end position="85"/>
    </location>
</feature>
<name>A0A5N5J185_9ROSI</name>
<dbReference type="InterPro" id="IPR036259">
    <property type="entry name" value="MFS_trans_sf"/>
</dbReference>
<keyword evidence="4 6" id="KW-1133">Transmembrane helix</keyword>
<dbReference type="PANTHER" id="PTHR11654">
    <property type="entry name" value="OLIGOPEPTIDE TRANSPORTER-RELATED"/>
    <property type="match status" value="1"/>
</dbReference>
<evidence type="ECO:0000313" key="7">
    <source>
        <dbReference type="EMBL" id="KAB5512562.1"/>
    </source>
</evidence>
<comment type="subcellular location">
    <subcellularLocation>
        <location evidence="1">Membrane</location>
        <topology evidence="1">Multi-pass membrane protein</topology>
    </subcellularLocation>
</comment>
<proteinExistence type="inferred from homology"/>
<keyword evidence="3 6" id="KW-0812">Transmembrane</keyword>
<evidence type="ECO:0000313" key="8">
    <source>
        <dbReference type="Proteomes" id="UP000326939"/>
    </source>
</evidence>
<dbReference type="Proteomes" id="UP000326939">
    <property type="component" value="Chromosome 19"/>
</dbReference>
<feature type="transmembrane region" description="Helical" evidence="6">
    <location>
        <begin position="91"/>
        <end position="111"/>
    </location>
</feature>
<dbReference type="AlphaFoldDB" id="A0A5N5J185"/>
<sequence length="169" mass="19213">MSSSNQAAEVQTPLLYDIVDGSVDHKGRPVYRSNSGGWRSARFIIVDQFDGQDPQESRAKSSFFNWWYFCKRGGTMVALLILNYIQDNLNWVLGFGIPWAAMVISLVIFLFGTKMYRYSVTEDKKTAFLRIGSVFISAVRNWRTATPSAIAFEEEARGTLPRPSSEQYM</sequence>
<accession>A0A5N5J185</accession>
<dbReference type="Gene3D" id="1.20.1250.20">
    <property type="entry name" value="MFS general substrate transporter like domains"/>
    <property type="match status" value="1"/>
</dbReference>
<dbReference type="GO" id="GO:0016020">
    <property type="term" value="C:membrane"/>
    <property type="evidence" value="ECO:0007669"/>
    <property type="project" value="UniProtKB-SubCell"/>
</dbReference>
<dbReference type="GO" id="GO:0022857">
    <property type="term" value="F:transmembrane transporter activity"/>
    <property type="evidence" value="ECO:0007669"/>
    <property type="project" value="InterPro"/>
</dbReference>
<evidence type="ECO:0000256" key="2">
    <source>
        <dbReference type="ARBA" id="ARBA00005982"/>
    </source>
</evidence>
<evidence type="ECO:0000256" key="5">
    <source>
        <dbReference type="ARBA" id="ARBA00023136"/>
    </source>
</evidence>
<keyword evidence="8" id="KW-1185">Reference proteome</keyword>
<dbReference type="Pfam" id="PF00854">
    <property type="entry name" value="PTR2"/>
    <property type="match status" value="1"/>
</dbReference>
<evidence type="ECO:0000256" key="4">
    <source>
        <dbReference type="ARBA" id="ARBA00022989"/>
    </source>
</evidence>
<dbReference type="SUPFAM" id="SSF103473">
    <property type="entry name" value="MFS general substrate transporter"/>
    <property type="match status" value="1"/>
</dbReference>
<evidence type="ECO:0000256" key="3">
    <source>
        <dbReference type="ARBA" id="ARBA00022692"/>
    </source>
</evidence>
<dbReference type="InterPro" id="IPR000109">
    <property type="entry name" value="POT_fam"/>
</dbReference>
<comment type="similarity">
    <text evidence="2">Belongs to the major facilitator superfamily. Proton-dependent oligopeptide transporter (POT/PTR) (TC 2.A.17) family.</text>
</comment>